<dbReference type="EMBL" id="JAGYWB010000014">
    <property type="protein sequence ID" value="KAI0499006.1"/>
    <property type="molecule type" value="Genomic_DNA"/>
</dbReference>
<evidence type="ECO:0000313" key="1">
    <source>
        <dbReference type="EMBL" id="KAI0499006.1"/>
    </source>
</evidence>
<evidence type="ECO:0000313" key="2">
    <source>
        <dbReference type="Proteomes" id="UP000829196"/>
    </source>
</evidence>
<reference evidence="1" key="1">
    <citation type="journal article" date="2022" name="Front. Genet.">
        <title>Chromosome-Scale Assembly of the Dendrobium nobile Genome Provides Insights Into the Molecular Mechanism of the Biosynthesis of the Medicinal Active Ingredient of Dendrobium.</title>
        <authorList>
            <person name="Xu Q."/>
            <person name="Niu S.-C."/>
            <person name="Li K.-L."/>
            <person name="Zheng P.-J."/>
            <person name="Zhang X.-J."/>
            <person name="Jia Y."/>
            <person name="Liu Y."/>
            <person name="Niu Y.-X."/>
            <person name="Yu L.-H."/>
            <person name="Chen D.-F."/>
            <person name="Zhang G.-Q."/>
        </authorList>
    </citation>
    <scope>NUCLEOTIDE SEQUENCE</scope>
    <source>
        <tissue evidence="1">Leaf</tissue>
    </source>
</reference>
<comment type="caution">
    <text evidence="1">The sequence shown here is derived from an EMBL/GenBank/DDBJ whole genome shotgun (WGS) entry which is preliminary data.</text>
</comment>
<keyword evidence="2" id="KW-1185">Reference proteome</keyword>
<gene>
    <name evidence="1" type="ORF">KFK09_019906</name>
</gene>
<dbReference type="AlphaFoldDB" id="A0A8T3AQU4"/>
<dbReference type="Proteomes" id="UP000829196">
    <property type="component" value="Unassembled WGS sequence"/>
</dbReference>
<sequence>MLDPFPLYPAIANVVRQALDLFGKLFIRCCEYGQVDIELFSFAVANMVRRMLNPLSLSPFVSLFRSGQANIGCPHSLFRSGQVNVGLCLLSHRYDFGQANVNSPFLVERADRVPGRHSSLLFLFCPTVAILVRWTLDFREGSLFAVANMVRWILSHSHSLFRSGQANVNSPFLLRESDRVLGRHSSLLFSLLSHRCDFGQVDIELREGLPFAHYSCCEYGKHWVILICRCEYGQVDVGSLLPSCSLFRSGQVSTEFSPFTVSIWSGECGVFLFFLSILLFRSGQADSRLLFSTLVHCFDLVR</sequence>
<organism evidence="1 2">
    <name type="scientific">Dendrobium nobile</name>
    <name type="common">Orchid</name>
    <dbReference type="NCBI Taxonomy" id="94219"/>
    <lineage>
        <taxon>Eukaryota</taxon>
        <taxon>Viridiplantae</taxon>
        <taxon>Streptophyta</taxon>
        <taxon>Embryophyta</taxon>
        <taxon>Tracheophyta</taxon>
        <taxon>Spermatophyta</taxon>
        <taxon>Magnoliopsida</taxon>
        <taxon>Liliopsida</taxon>
        <taxon>Asparagales</taxon>
        <taxon>Orchidaceae</taxon>
        <taxon>Epidendroideae</taxon>
        <taxon>Malaxideae</taxon>
        <taxon>Dendrobiinae</taxon>
        <taxon>Dendrobium</taxon>
    </lineage>
</organism>
<dbReference type="OrthoDB" id="10462220at2759"/>
<protein>
    <submittedName>
        <fullName evidence="1">Uncharacterized protein</fullName>
    </submittedName>
</protein>
<proteinExistence type="predicted"/>
<name>A0A8T3AQU4_DENNO</name>
<accession>A0A8T3AQU4</accession>